<keyword evidence="3" id="KW-1185">Reference proteome</keyword>
<gene>
    <name evidence="4 5" type="primary">LOC121398292</name>
    <name evidence="6" type="synonym">LOC121398295</name>
    <name evidence="7" type="synonym">LOC121398304</name>
    <name evidence="8 9" type="synonym">LOC121398306</name>
</gene>
<evidence type="ECO:0000256" key="2">
    <source>
        <dbReference type="SAM" id="Phobius"/>
    </source>
</evidence>
<evidence type="ECO:0000313" key="8">
    <source>
        <dbReference type="RefSeq" id="XP_041433305.1"/>
    </source>
</evidence>
<keyword evidence="2" id="KW-0472">Membrane</keyword>
<evidence type="ECO:0000313" key="7">
    <source>
        <dbReference type="RefSeq" id="XP_041433303.1"/>
    </source>
</evidence>
<protein>
    <submittedName>
        <fullName evidence="4 5">Izumo sperm-egg fusion protein 3-like</fullName>
    </submittedName>
</protein>
<dbReference type="KEGG" id="xla:121398292"/>
<evidence type="ECO:0000313" key="3">
    <source>
        <dbReference type="Proteomes" id="UP000186698"/>
    </source>
</evidence>
<dbReference type="OrthoDB" id="9892356at2759"/>
<evidence type="ECO:0000313" key="5">
    <source>
        <dbReference type="RefSeq" id="XP_041433281.1"/>
    </source>
</evidence>
<name>A0A8J1LW58_XENLA</name>
<dbReference type="RefSeq" id="XP_041433305.1">
    <property type="nucleotide sequence ID" value="XM_041577371.1"/>
</dbReference>
<dbReference type="RefSeq" id="XP_041433281.1">
    <property type="nucleotide sequence ID" value="XM_041577347.1"/>
</dbReference>
<feature type="compositionally biased region" description="Basic and acidic residues" evidence="1">
    <location>
        <begin position="141"/>
        <end position="152"/>
    </location>
</feature>
<dbReference type="KEGG" id="xla:121398306"/>
<proteinExistence type="predicted"/>
<reference evidence="4 5" key="1">
    <citation type="submission" date="2025-04" db="UniProtKB">
        <authorList>
            <consortium name="RefSeq"/>
        </authorList>
    </citation>
    <scope>IDENTIFICATION</scope>
    <source>
        <strain evidence="4 5">J_2021</strain>
        <tissue evidence="4 5">Erythrocytes</tissue>
    </source>
</reference>
<sequence>MFQNQIAKIGEKAKEAMIKALDEFRELACSIDCPATEGPVIDAFTCNLIMEEHCYGGEACGDKTYYEAERRDIIIFIAVLGTFAILVCSFLCFTIFHYCQKIKACTEMCNGADIELGGTKSKGTEDNGGEKGITTLENESETEKSQSQKTEESESDESEDNSSESNT</sequence>
<evidence type="ECO:0000313" key="4">
    <source>
        <dbReference type="RefSeq" id="XP_041433280.1"/>
    </source>
</evidence>
<keyword evidence="2" id="KW-0812">Transmembrane</keyword>
<feature type="region of interest" description="Disordered" evidence="1">
    <location>
        <begin position="120"/>
        <end position="167"/>
    </location>
</feature>
<dbReference type="Proteomes" id="UP000186698">
    <property type="component" value="Chromosome 9_10L"/>
</dbReference>
<evidence type="ECO:0000256" key="1">
    <source>
        <dbReference type="SAM" id="MobiDB-lite"/>
    </source>
</evidence>
<dbReference type="RefSeq" id="XP_041433290.1">
    <property type="nucleotide sequence ID" value="XM_041577356.1"/>
</dbReference>
<dbReference type="PANTHER" id="PTHR36470:SF1">
    <property type="entry name" value="IZUMO SPERM-EGG FUSION PROTEIN 3"/>
    <property type="match status" value="1"/>
</dbReference>
<evidence type="ECO:0000313" key="9">
    <source>
        <dbReference type="RefSeq" id="XP_041433306.1"/>
    </source>
</evidence>
<keyword evidence="2" id="KW-1133">Transmembrane helix</keyword>
<accession>A0A8J1LW58</accession>
<feature type="transmembrane region" description="Helical" evidence="2">
    <location>
        <begin position="73"/>
        <end position="98"/>
    </location>
</feature>
<dbReference type="RefSeq" id="XP_041433303.1">
    <property type="nucleotide sequence ID" value="XM_041577369.1"/>
</dbReference>
<dbReference type="RefSeq" id="XP_041433280.1">
    <property type="nucleotide sequence ID" value="XM_041577346.1"/>
</dbReference>
<dbReference type="PANTHER" id="PTHR36470">
    <property type="entry name" value="IZUMO SPERM-EGG FUSION PROTEIN 3"/>
    <property type="match status" value="1"/>
</dbReference>
<evidence type="ECO:0000313" key="6">
    <source>
        <dbReference type="RefSeq" id="XP_041433290.1"/>
    </source>
</evidence>
<dbReference type="KEGG" id="xla:121398295"/>
<dbReference type="GeneID" id="121398292"/>
<organism evidence="3 5">
    <name type="scientific">Xenopus laevis</name>
    <name type="common">African clawed frog</name>
    <dbReference type="NCBI Taxonomy" id="8355"/>
    <lineage>
        <taxon>Eukaryota</taxon>
        <taxon>Metazoa</taxon>
        <taxon>Chordata</taxon>
        <taxon>Craniata</taxon>
        <taxon>Vertebrata</taxon>
        <taxon>Euteleostomi</taxon>
        <taxon>Amphibia</taxon>
        <taxon>Batrachia</taxon>
        <taxon>Anura</taxon>
        <taxon>Pipoidea</taxon>
        <taxon>Pipidae</taxon>
        <taxon>Xenopodinae</taxon>
        <taxon>Xenopus</taxon>
        <taxon>Xenopus</taxon>
    </lineage>
</organism>
<dbReference type="KEGG" id="xla:121398304"/>
<dbReference type="RefSeq" id="XP_041433306.1">
    <property type="nucleotide sequence ID" value="XM_041577372.1"/>
</dbReference>
<feature type="compositionally biased region" description="Acidic residues" evidence="1">
    <location>
        <begin position="153"/>
        <end position="167"/>
    </location>
</feature>
<dbReference type="AlphaFoldDB" id="A0A8J1LW58"/>